<feature type="domain" description="ABC transporter" evidence="5">
    <location>
        <begin position="6"/>
        <end position="247"/>
    </location>
</feature>
<dbReference type="GO" id="GO:0042941">
    <property type="term" value="P:D-alanine transmembrane transport"/>
    <property type="evidence" value="ECO:0007669"/>
    <property type="project" value="TreeGrafter"/>
</dbReference>
<dbReference type="GO" id="GO:1903806">
    <property type="term" value="P:L-isoleucine import across plasma membrane"/>
    <property type="evidence" value="ECO:0007669"/>
    <property type="project" value="TreeGrafter"/>
</dbReference>
<evidence type="ECO:0000256" key="1">
    <source>
        <dbReference type="ARBA" id="ARBA00022448"/>
    </source>
</evidence>
<proteinExistence type="predicted"/>
<dbReference type="AlphaFoldDB" id="A0A176YIX4"/>
<keyword evidence="2" id="KW-0547">Nucleotide-binding</keyword>
<dbReference type="InterPro" id="IPR027417">
    <property type="entry name" value="P-loop_NTPase"/>
</dbReference>
<dbReference type="InterPro" id="IPR051120">
    <property type="entry name" value="ABC_AA/LPS_Transport"/>
</dbReference>
<dbReference type="GO" id="GO:0016887">
    <property type="term" value="F:ATP hydrolysis activity"/>
    <property type="evidence" value="ECO:0007669"/>
    <property type="project" value="InterPro"/>
</dbReference>
<dbReference type="PROSITE" id="PS50893">
    <property type="entry name" value="ABC_TRANSPORTER_2"/>
    <property type="match status" value="1"/>
</dbReference>
<dbReference type="GO" id="GO:1903805">
    <property type="term" value="P:L-valine import across plasma membrane"/>
    <property type="evidence" value="ECO:0007669"/>
    <property type="project" value="TreeGrafter"/>
</dbReference>
<evidence type="ECO:0000259" key="5">
    <source>
        <dbReference type="PROSITE" id="PS50893"/>
    </source>
</evidence>
<name>A0A176YIX4_9BRAD</name>
<dbReference type="GO" id="GO:0005524">
    <property type="term" value="F:ATP binding"/>
    <property type="evidence" value="ECO:0007669"/>
    <property type="project" value="UniProtKB-KW"/>
</dbReference>
<evidence type="ECO:0000256" key="2">
    <source>
        <dbReference type="ARBA" id="ARBA00022741"/>
    </source>
</evidence>
<dbReference type="SMART" id="SM00382">
    <property type="entry name" value="AAA"/>
    <property type="match status" value="1"/>
</dbReference>
<gene>
    <name evidence="6" type="ORF">AYJ54_19385</name>
</gene>
<dbReference type="RefSeq" id="WP_063702755.1">
    <property type="nucleotide sequence ID" value="NZ_LUUB01000074.1"/>
</dbReference>
<keyword evidence="1" id="KW-0813">Transport</keyword>
<keyword evidence="3 6" id="KW-0067">ATP-binding</keyword>
<accession>A0A176YIX4</accession>
<dbReference type="PANTHER" id="PTHR45772">
    <property type="entry name" value="CONSERVED COMPONENT OF ABC TRANSPORTER FOR NATURAL AMINO ACIDS-RELATED"/>
    <property type="match status" value="1"/>
</dbReference>
<evidence type="ECO:0000256" key="3">
    <source>
        <dbReference type="ARBA" id="ARBA00022840"/>
    </source>
</evidence>
<dbReference type="GO" id="GO:0005304">
    <property type="term" value="F:L-valine transmembrane transporter activity"/>
    <property type="evidence" value="ECO:0007669"/>
    <property type="project" value="TreeGrafter"/>
</dbReference>
<dbReference type="EMBL" id="LUUB01000074">
    <property type="protein sequence ID" value="OAF06686.1"/>
    <property type="molecule type" value="Genomic_DNA"/>
</dbReference>
<dbReference type="InterPro" id="IPR003439">
    <property type="entry name" value="ABC_transporter-like_ATP-bd"/>
</dbReference>
<dbReference type="Pfam" id="PF00005">
    <property type="entry name" value="ABC_tran"/>
    <property type="match status" value="1"/>
</dbReference>
<evidence type="ECO:0000313" key="7">
    <source>
        <dbReference type="Proteomes" id="UP000076959"/>
    </source>
</evidence>
<protein>
    <submittedName>
        <fullName evidence="6">ABC transporter ATP-binding protein</fullName>
    </submittedName>
</protein>
<organism evidence="6 7">
    <name type="scientific">Bradyrhizobium centrolobii</name>
    <dbReference type="NCBI Taxonomy" id="1505087"/>
    <lineage>
        <taxon>Bacteria</taxon>
        <taxon>Pseudomonadati</taxon>
        <taxon>Pseudomonadota</taxon>
        <taxon>Alphaproteobacteria</taxon>
        <taxon>Hyphomicrobiales</taxon>
        <taxon>Nitrobacteraceae</taxon>
        <taxon>Bradyrhizobium</taxon>
    </lineage>
</organism>
<evidence type="ECO:0000256" key="4">
    <source>
        <dbReference type="ARBA" id="ARBA00024722"/>
    </source>
</evidence>
<dbReference type="GO" id="GO:0015808">
    <property type="term" value="P:L-alanine transport"/>
    <property type="evidence" value="ECO:0007669"/>
    <property type="project" value="TreeGrafter"/>
</dbReference>
<keyword evidence="7" id="KW-1185">Reference proteome</keyword>
<dbReference type="OrthoDB" id="9806149at2"/>
<dbReference type="STRING" id="1505087.AYJ54_19385"/>
<dbReference type="GO" id="GO:0015188">
    <property type="term" value="F:L-isoleucine transmembrane transporter activity"/>
    <property type="evidence" value="ECO:0007669"/>
    <property type="project" value="TreeGrafter"/>
</dbReference>
<sequence>MTRPILEAKGLHVAFNGVKAADDVSIAIHDGEFLAIIGPNGSGKTTLLNICTGYIRPRSGSVLLDGHDITRLSPRAIARRGVARAFQIPQLFSAQRVIDNMMLALAATDGLWSAVRPLETATRRDEAKALLDLVGLAGDADRISSALPEGHRKLLDIAVALALKPRLLLLDEPTSGVSALERFPLMEALMSALRQRGITALFVEHDMDVVARYASRVLVWNAGNIMAQGRPDEVFSNAQVRQRVVGVA</sequence>
<comment type="function">
    <text evidence="4">Involved in beta-(1--&gt;2)glucan export. Transmembrane domains (TMD) form a pore in the inner membrane and the ATP-binding domain (NBD) is responsible for energy generation.</text>
</comment>
<reference evidence="6 7" key="1">
    <citation type="submission" date="2016-03" db="EMBL/GenBank/DDBJ databases">
        <title>Draft Genome Sequence of the Strain BR 10245 (Bradyrhizobium sp.) isolated from nodules of Centrolobium paraense.</title>
        <authorList>
            <person name="Simoes-Araujo J.L.Sr."/>
            <person name="Barauna A.C."/>
            <person name="Silva K."/>
            <person name="Zilli J.E."/>
        </authorList>
    </citation>
    <scope>NUCLEOTIDE SEQUENCE [LARGE SCALE GENOMIC DNA]</scope>
    <source>
        <strain evidence="6 7">BR 10245</strain>
    </source>
</reference>
<comment type="caution">
    <text evidence="6">The sequence shown here is derived from an EMBL/GenBank/DDBJ whole genome shotgun (WGS) entry which is preliminary data.</text>
</comment>
<dbReference type="SUPFAM" id="SSF52540">
    <property type="entry name" value="P-loop containing nucleoside triphosphate hydrolases"/>
    <property type="match status" value="1"/>
</dbReference>
<dbReference type="GO" id="GO:0005886">
    <property type="term" value="C:plasma membrane"/>
    <property type="evidence" value="ECO:0007669"/>
    <property type="project" value="TreeGrafter"/>
</dbReference>
<dbReference type="GO" id="GO:0015192">
    <property type="term" value="F:L-phenylalanine transmembrane transporter activity"/>
    <property type="evidence" value="ECO:0007669"/>
    <property type="project" value="TreeGrafter"/>
</dbReference>
<dbReference type="Gene3D" id="3.40.50.300">
    <property type="entry name" value="P-loop containing nucleotide triphosphate hydrolases"/>
    <property type="match status" value="1"/>
</dbReference>
<dbReference type="PANTHER" id="PTHR45772:SF7">
    <property type="entry name" value="AMINO ACID ABC TRANSPORTER ATP-BINDING PROTEIN"/>
    <property type="match status" value="1"/>
</dbReference>
<evidence type="ECO:0000313" key="6">
    <source>
        <dbReference type="EMBL" id="OAF06686.1"/>
    </source>
</evidence>
<dbReference type="Proteomes" id="UP000076959">
    <property type="component" value="Unassembled WGS sequence"/>
</dbReference>
<dbReference type="InterPro" id="IPR003593">
    <property type="entry name" value="AAA+_ATPase"/>
</dbReference>